<dbReference type="AlphaFoldDB" id="A0A1A8BA86"/>
<dbReference type="EMBL" id="HADY01025338">
    <property type="protein sequence ID" value="SBP63823.1"/>
    <property type="molecule type" value="Transcribed_RNA"/>
</dbReference>
<sequence>QQAIQCLVSLDVQKGSNEVHSTSPTSIMASVIGCAYCHGRLTLTYSSLNICSSSTGDL</sequence>
<feature type="non-terminal residue" evidence="1">
    <location>
        <position position="58"/>
    </location>
</feature>
<gene>
    <name evidence="1" type="primary">Nfu_g_1_009954</name>
</gene>
<protein>
    <submittedName>
        <fullName evidence="1">Uncharacterized protein</fullName>
    </submittedName>
</protein>
<reference evidence="1" key="2">
    <citation type="submission" date="2016-06" db="EMBL/GenBank/DDBJ databases">
        <title>The genome of a short-lived fish provides insights into sex chromosome evolution and the genetic control of aging.</title>
        <authorList>
            <person name="Reichwald K."/>
            <person name="Felder M."/>
            <person name="Petzold A."/>
            <person name="Koch P."/>
            <person name="Groth M."/>
            <person name="Platzer M."/>
        </authorList>
    </citation>
    <scope>NUCLEOTIDE SEQUENCE</scope>
    <source>
        <tissue evidence="1">Brain</tissue>
    </source>
</reference>
<evidence type="ECO:0000313" key="1">
    <source>
        <dbReference type="EMBL" id="SBP63823.1"/>
    </source>
</evidence>
<accession>A0A1A8BA86</accession>
<organism evidence="1">
    <name type="scientific">Nothobranchius furzeri</name>
    <name type="common">Turquoise killifish</name>
    <dbReference type="NCBI Taxonomy" id="105023"/>
    <lineage>
        <taxon>Eukaryota</taxon>
        <taxon>Metazoa</taxon>
        <taxon>Chordata</taxon>
        <taxon>Craniata</taxon>
        <taxon>Vertebrata</taxon>
        <taxon>Euteleostomi</taxon>
        <taxon>Actinopterygii</taxon>
        <taxon>Neopterygii</taxon>
        <taxon>Teleostei</taxon>
        <taxon>Neoteleostei</taxon>
        <taxon>Acanthomorphata</taxon>
        <taxon>Ovalentaria</taxon>
        <taxon>Atherinomorphae</taxon>
        <taxon>Cyprinodontiformes</taxon>
        <taxon>Nothobranchiidae</taxon>
        <taxon>Nothobranchius</taxon>
    </lineage>
</organism>
<feature type="non-terminal residue" evidence="1">
    <location>
        <position position="1"/>
    </location>
</feature>
<reference evidence="1" key="1">
    <citation type="submission" date="2016-05" db="EMBL/GenBank/DDBJ databases">
        <authorList>
            <person name="Lavstsen T."/>
            <person name="Jespersen J.S."/>
        </authorList>
    </citation>
    <scope>NUCLEOTIDE SEQUENCE</scope>
    <source>
        <tissue evidence="1">Brain</tissue>
    </source>
</reference>
<proteinExistence type="predicted"/>
<name>A0A1A8BA86_NOTFU</name>
<dbReference type="EMBL" id="HAEJ01000502">
    <property type="protein sequence ID" value="SBS40959.1"/>
    <property type="molecule type" value="Transcribed_RNA"/>
</dbReference>